<comment type="caution">
    <text evidence="2">The sequence shown here is derived from an EMBL/GenBank/DDBJ whole genome shotgun (WGS) entry which is preliminary data.</text>
</comment>
<evidence type="ECO:0000313" key="2">
    <source>
        <dbReference type="EMBL" id="PJF30775.1"/>
    </source>
</evidence>
<sequence length="589" mass="64630">MLHRSLKVSLIWVLMLALALPLTATPFQARGDLIADLGFRPETDGFSFQNYGNEDNPTNLTSVEMIRIFGAERVCVGQVETDGSCKLTAPAAAFMKKENADMDGGHCEGMAVASLVFFENTLSSSEFGAASVNKLRLRNNKLLQREIAYWFQLQVMDEVHSARVPVTPVELVEGLIESFEQGYLVTLAFFQPDGSGGHAVTPYAVRQVSDTRYDVLIYDNNFPDEERAIEIDVAANTWRYNTAANPNDPPELYEGDASTGSLMVVPLEARYQESFTCSYCGDYIPAEKMSTKQPISFSLNGEANIVITDEQGRSLRYVDGSYSNTIPDAQVRHVTNQRRRTVGSRRAPTIILPSGRYSAQISRARGEKPVTSFTFAKQGNVITASQIDLSQSLEVEIKPDQITLKSASGRRLNVLNTVSAGGRHFSYNLAGNGGTLSLRLMEGGQLRASGSSGAYSALITRTDSEGNSRIFYASAINLRAEGEAEFDPDNWDDSVTVSYYDDDGNLLESETYALDPLSAALLELFDLDRDFMENFDDADEWDDTWGLEEEGDFGEDEADPDGADDGEDQGEDDADDGNGDEDSNDEAGE</sequence>
<dbReference type="EMBL" id="PGTK01000006">
    <property type="protein sequence ID" value="PJF30775.1"/>
    <property type="molecule type" value="Genomic_DNA"/>
</dbReference>
<protein>
    <submittedName>
        <fullName evidence="2">Uncharacterized protein</fullName>
    </submittedName>
</protein>
<gene>
    <name evidence="2" type="ORF">CUN51_06220</name>
</gene>
<name>A0A2M8NZP7_9CHLR</name>
<dbReference type="AlphaFoldDB" id="A0A2M8NZP7"/>
<dbReference type="Proteomes" id="UP000228921">
    <property type="component" value="Unassembled WGS sequence"/>
</dbReference>
<accession>A0A2M8NZP7</accession>
<organism evidence="2 3">
    <name type="scientific">Candidatus Thermofonsia Clade 1 bacterium</name>
    <dbReference type="NCBI Taxonomy" id="2364210"/>
    <lineage>
        <taxon>Bacteria</taxon>
        <taxon>Bacillati</taxon>
        <taxon>Chloroflexota</taxon>
        <taxon>Candidatus Thermofontia</taxon>
        <taxon>Candidatus Thermofonsia Clade 1</taxon>
    </lineage>
</organism>
<evidence type="ECO:0000313" key="3">
    <source>
        <dbReference type="Proteomes" id="UP000228921"/>
    </source>
</evidence>
<reference evidence="2 3" key="1">
    <citation type="submission" date="2017-11" db="EMBL/GenBank/DDBJ databases">
        <title>Evolution of Phototrophy in the Chloroflexi Phylum Driven by Horizontal Gene Transfer.</title>
        <authorList>
            <person name="Ward L.M."/>
            <person name="Hemp J."/>
            <person name="Shih P.M."/>
            <person name="Mcglynn S.E."/>
            <person name="Fischer W."/>
        </authorList>
    </citation>
    <scope>NUCLEOTIDE SEQUENCE [LARGE SCALE GENOMIC DNA]</scope>
    <source>
        <strain evidence="2">CP2_2F</strain>
    </source>
</reference>
<evidence type="ECO:0000256" key="1">
    <source>
        <dbReference type="SAM" id="MobiDB-lite"/>
    </source>
</evidence>
<proteinExistence type="predicted"/>
<feature type="region of interest" description="Disordered" evidence="1">
    <location>
        <begin position="542"/>
        <end position="589"/>
    </location>
</feature>